<evidence type="ECO:0000313" key="6">
    <source>
        <dbReference type="Proteomes" id="UP000799302"/>
    </source>
</evidence>
<evidence type="ECO:0000256" key="1">
    <source>
        <dbReference type="ARBA" id="ARBA00022723"/>
    </source>
</evidence>
<dbReference type="InterPro" id="IPR002227">
    <property type="entry name" value="Tyrosinase_Cu-bd"/>
</dbReference>
<dbReference type="InterPro" id="IPR050316">
    <property type="entry name" value="Tyrosinase/Hemocyanin"/>
</dbReference>
<reference evidence="5" key="1">
    <citation type="journal article" date="2020" name="Stud. Mycol.">
        <title>101 Dothideomycetes genomes: a test case for predicting lifestyles and emergence of pathogens.</title>
        <authorList>
            <person name="Haridas S."/>
            <person name="Albert R."/>
            <person name="Binder M."/>
            <person name="Bloem J."/>
            <person name="Labutti K."/>
            <person name="Salamov A."/>
            <person name="Andreopoulos B."/>
            <person name="Baker S."/>
            <person name="Barry K."/>
            <person name="Bills G."/>
            <person name="Bluhm B."/>
            <person name="Cannon C."/>
            <person name="Castanera R."/>
            <person name="Culley D."/>
            <person name="Daum C."/>
            <person name="Ezra D."/>
            <person name="Gonzalez J."/>
            <person name="Henrissat B."/>
            <person name="Kuo A."/>
            <person name="Liang C."/>
            <person name="Lipzen A."/>
            <person name="Lutzoni F."/>
            <person name="Magnuson J."/>
            <person name="Mondo S."/>
            <person name="Nolan M."/>
            <person name="Ohm R."/>
            <person name="Pangilinan J."/>
            <person name="Park H.-J."/>
            <person name="Ramirez L."/>
            <person name="Alfaro M."/>
            <person name="Sun H."/>
            <person name="Tritt A."/>
            <person name="Yoshinaga Y."/>
            <person name="Zwiers L.-H."/>
            <person name="Turgeon B."/>
            <person name="Goodwin S."/>
            <person name="Spatafora J."/>
            <person name="Crous P."/>
            <person name="Grigoriev I."/>
        </authorList>
    </citation>
    <scope>NUCLEOTIDE SEQUENCE</scope>
    <source>
        <strain evidence="5">CBS 115976</strain>
    </source>
</reference>
<accession>A0A6A6TY72</accession>
<dbReference type="AlphaFoldDB" id="A0A6A6TY72"/>
<evidence type="ECO:0000259" key="3">
    <source>
        <dbReference type="PROSITE" id="PS00497"/>
    </source>
</evidence>
<dbReference type="Proteomes" id="UP000799302">
    <property type="component" value="Unassembled WGS sequence"/>
</dbReference>
<keyword evidence="6" id="KW-1185">Reference proteome</keyword>
<protein>
    <submittedName>
        <fullName evidence="5">Di-copper centre-containing protein</fullName>
    </submittedName>
</protein>
<organism evidence="5 6">
    <name type="scientific">Microthyrium microscopicum</name>
    <dbReference type="NCBI Taxonomy" id="703497"/>
    <lineage>
        <taxon>Eukaryota</taxon>
        <taxon>Fungi</taxon>
        <taxon>Dikarya</taxon>
        <taxon>Ascomycota</taxon>
        <taxon>Pezizomycotina</taxon>
        <taxon>Dothideomycetes</taxon>
        <taxon>Dothideomycetes incertae sedis</taxon>
        <taxon>Microthyriales</taxon>
        <taxon>Microthyriaceae</taxon>
        <taxon>Microthyrium</taxon>
    </lineage>
</organism>
<dbReference type="PROSITE" id="PS00498">
    <property type="entry name" value="TYROSINASE_2"/>
    <property type="match status" value="1"/>
</dbReference>
<dbReference type="GO" id="GO:0016491">
    <property type="term" value="F:oxidoreductase activity"/>
    <property type="evidence" value="ECO:0007669"/>
    <property type="project" value="InterPro"/>
</dbReference>
<feature type="domain" description="Tyrosinase copper-binding" evidence="3">
    <location>
        <begin position="98"/>
        <end position="115"/>
    </location>
</feature>
<keyword evidence="2" id="KW-0186">Copper</keyword>
<feature type="domain" description="Tyrosinase copper-binding" evidence="4">
    <location>
        <begin position="265"/>
        <end position="276"/>
    </location>
</feature>
<name>A0A6A6TY72_9PEZI</name>
<dbReference type="PRINTS" id="PR00092">
    <property type="entry name" value="TYROSINASE"/>
</dbReference>
<dbReference type="OrthoDB" id="6132182at2759"/>
<dbReference type="SUPFAM" id="SSF48056">
    <property type="entry name" value="Di-copper centre-containing domain"/>
    <property type="match status" value="1"/>
</dbReference>
<dbReference type="PANTHER" id="PTHR11474">
    <property type="entry name" value="TYROSINASE FAMILY MEMBER"/>
    <property type="match status" value="1"/>
</dbReference>
<keyword evidence="1" id="KW-0479">Metal-binding</keyword>
<dbReference type="Gene3D" id="1.10.1280.10">
    <property type="entry name" value="Di-copper center containing domain from catechol oxidase"/>
    <property type="match status" value="1"/>
</dbReference>
<evidence type="ECO:0000259" key="4">
    <source>
        <dbReference type="PROSITE" id="PS00498"/>
    </source>
</evidence>
<dbReference type="PROSITE" id="PS00497">
    <property type="entry name" value="TYROSINASE_1"/>
    <property type="match status" value="1"/>
</dbReference>
<sequence>MHVRRITIIASVGTLARPQEIASGCTKPLIRKEWRTLSREARLDYISAIQCLQKLPARGTNDFPVISRFDDFVATHINQTGFVYTLPNNVTVQPPGIHENGVFLPWHRYFLALYEHALRSECGYTGAQPYWDWTLDTPSMNGSFVNSPIFDPITGFGGNGTIPDANSTFSCVSDGPFANRTLPLSRGIDHMISQPHCLRRNLAPFATDPGLSLQNVNRLLNHTKYWDFSIGMDNVDETAEVLGVHLAGHGGVGGEMGDMYTSPQDPLFYMHHANLDRLWWIWQRKKDGRVFEIGGPRSPRSDMGNTTLETVLEMYPFVGANVPAWRAMDLENSDGRGVLCNTYE</sequence>
<dbReference type="GO" id="GO:0046872">
    <property type="term" value="F:metal ion binding"/>
    <property type="evidence" value="ECO:0007669"/>
    <property type="project" value="UniProtKB-KW"/>
</dbReference>
<evidence type="ECO:0000313" key="5">
    <source>
        <dbReference type="EMBL" id="KAF2663798.1"/>
    </source>
</evidence>
<dbReference type="PANTHER" id="PTHR11474:SF126">
    <property type="entry name" value="TYROSINASE-LIKE PROTEIN TYR-1-RELATED"/>
    <property type="match status" value="1"/>
</dbReference>
<dbReference type="EMBL" id="MU004244">
    <property type="protein sequence ID" value="KAF2663798.1"/>
    <property type="molecule type" value="Genomic_DNA"/>
</dbReference>
<proteinExistence type="predicted"/>
<gene>
    <name evidence="5" type="ORF">BT63DRAFT_460921</name>
</gene>
<dbReference type="Pfam" id="PF00264">
    <property type="entry name" value="Tyrosinase"/>
    <property type="match status" value="1"/>
</dbReference>
<evidence type="ECO:0000256" key="2">
    <source>
        <dbReference type="ARBA" id="ARBA00023008"/>
    </source>
</evidence>
<dbReference type="InterPro" id="IPR008922">
    <property type="entry name" value="Di-copper_centre_dom_sf"/>
</dbReference>